<dbReference type="OrthoDB" id="8139854at2"/>
<protein>
    <submittedName>
        <fullName evidence="1">Uncharacterized protein</fullName>
    </submittedName>
</protein>
<dbReference type="EMBL" id="LLXZ01000059">
    <property type="protein sequence ID" value="KRR10441.1"/>
    <property type="molecule type" value="Genomic_DNA"/>
</dbReference>
<reference evidence="1 2" key="1">
    <citation type="submission" date="2014-03" db="EMBL/GenBank/DDBJ databases">
        <title>Bradyrhizobium valentinum sp. nov., isolated from effective nodules of Lupinus mariae-josephae, a lupine endemic of basic-lime soils in Eastern Spain.</title>
        <authorList>
            <person name="Duran D."/>
            <person name="Rey L."/>
            <person name="Navarro A."/>
            <person name="Busquets A."/>
            <person name="Imperial J."/>
            <person name="Ruiz-Argueso T."/>
        </authorList>
    </citation>
    <scope>NUCLEOTIDE SEQUENCE [LARGE SCALE GENOMIC DNA]</scope>
    <source>
        <strain evidence="1 2">PAC68</strain>
    </source>
</reference>
<name>A0A0R3LRC5_9BRAD</name>
<dbReference type="STRING" id="280332.CQ12_10255"/>
<accession>A0A0R3LRC5</accession>
<gene>
    <name evidence="1" type="ORF">CQ12_10255</name>
</gene>
<dbReference type="RefSeq" id="WP_057835048.1">
    <property type="nucleotide sequence ID" value="NZ_LLXZ01000059.1"/>
</dbReference>
<organism evidence="1 2">
    <name type="scientific">Bradyrhizobium jicamae</name>
    <dbReference type="NCBI Taxonomy" id="280332"/>
    <lineage>
        <taxon>Bacteria</taxon>
        <taxon>Pseudomonadati</taxon>
        <taxon>Pseudomonadota</taxon>
        <taxon>Alphaproteobacteria</taxon>
        <taxon>Hyphomicrobiales</taxon>
        <taxon>Nitrobacteraceae</taxon>
        <taxon>Bradyrhizobium</taxon>
    </lineage>
</organism>
<dbReference type="AlphaFoldDB" id="A0A0R3LRC5"/>
<dbReference type="Proteomes" id="UP000050863">
    <property type="component" value="Unassembled WGS sequence"/>
</dbReference>
<proteinExistence type="predicted"/>
<evidence type="ECO:0000313" key="2">
    <source>
        <dbReference type="Proteomes" id="UP000050863"/>
    </source>
</evidence>
<evidence type="ECO:0000313" key="1">
    <source>
        <dbReference type="EMBL" id="KRR10441.1"/>
    </source>
</evidence>
<keyword evidence="2" id="KW-1185">Reference proteome</keyword>
<sequence>MDFDRYLAAKTPATLEELRLRVTFALDRHPLCRGIEFDIVKMPRNRKGNWTVTLQTIAPDALWEASDIVADIQEAYELAAAA</sequence>
<comment type="caution">
    <text evidence="1">The sequence shown here is derived from an EMBL/GenBank/DDBJ whole genome shotgun (WGS) entry which is preliminary data.</text>
</comment>